<dbReference type="RefSeq" id="WP_224416866.1">
    <property type="nucleotide sequence ID" value="NZ_JAGXFC010000003.1"/>
</dbReference>
<accession>A0ABS7X459</accession>
<gene>
    <name evidence="1" type="ORF">KGQ91_16470</name>
</gene>
<comment type="caution">
    <text evidence="1">The sequence shown here is derived from an EMBL/GenBank/DDBJ whole genome shotgun (WGS) entry which is preliminary data.</text>
</comment>
<keyword evidence="2" id="KW-1185">Reference proteome</keyword>
<evidence type="ECO:0000313" key="2">
    <source>
        <dbReference type="Proteomes" id="UP001319883"/>
    </source>
</evidence>
<sequence length="91" mass="9608">MATNTHKILTLSRAGGGKLDIHPDEWPALVQAVTDALQLDADPAVALEELPAAKHYAASPLGNDRKLVAEFSIFGAARPLAGHHRANFGSD</sequence>
<reference evidence="1 2" key="1">
    <citation type="submission" date="2021-05" db="EMBL/GenBank/DDBJ databases">
        <title>Petroleum and Energy Research Collection (APPE): ex situ preservation of microbial diversity associated with the oil industry and exploitation of its biotechnological potential.</title>
        <authorList>
            <person name="Paixao C.T.M."/>
            <person name="Gomes M.B."/>
            <person name="Oliveira V.M."/>
        </authorList>
    </citation>
    <scope>NUCLEOTIDE SEQUENCE [LARGE SCALE GENOMIC DNA]</scope>
    <source>
        <strain evidence="1 2">LIT2</strain>
    </source>
</reference>
<proteinExistence type="predicted"/>
<dbReference type="EMBL" id="JAGXFD010000003">
    <property type="protein sequence ID" value="MBZ9569264.1"/>
    <property type="molecule type" value="Genomic_DNA"/>
</dbReference>
<organism evidence="1 2">
    <name type="scientific">Modicisalibacter tunisiensis</name>
    <dbReference type="NCBI Taxonomy" id="390637"/>
    <lineage>
        <taxon>Bacteria</taxon>
        <taxon>Pseudomonadati</taxon>
        <taxon>Pseudomonadota</taxon>
        <taxon>Gammaproteobacteria</taxon>
        <taxon>Oceanospirillales</taxon>
        <taxon>Halomonadaceae</taxon>
        <taxon>Modicisalibacter</taxon>
    </lineage>
</organism>
<protein>
    <submittedName>
        <fullName evidence="1">Uncharacterized protein</fullName>
    </submittedName>
</protein>
<evidence type="ECO:0000313" key="1">
    <source>
        <dbReference type="EMBL" id="MBZ9569264.1"/>
    </source>
</evidence>
<dbReference type="Proteomes" id="UP001319883">
    <property type="component" value="Unassembled WGS sequence"/>
</dbReference>
<name>A0ABS7X459_9GAMM</name>